<sequence>MVTYLFALTDVDAALNDPTWFPFIWVFRQAVSTGGVNALTIMTLILVVASNISFNASTSRQTFAFARDHGLFFNDWISTLPSTPSYLSKWSP</sequence>
<accession>A0A1W5D780</accession>
<evidence type="ECO:0000313" key="8">
    <source>
        <dbReference type="Proteomes" id="UP000192927"/>
    </source>
</evidence>
<dbReference type="EMBL" id="FWEW01002902">
    <property type="protein sequence ID" value="SLM38792.1"/>
    <property type="molecule type" value="Genomic_DNA"/>
</dbReference>
<dbReference type="GO" id="GO:0022857">
    <property type="term" value="F:transmembrane transporter activity"/>
    <property type="evidence" value="ECO:0007669"/>
    <property type="project" value="UniProtKB-ARBA"/>
</dbReference>
<reference evidence="8" key="1">
    <citation type="submission" date="2017-03" db="EMBL/GenBank/DDBJ databases">
        <authorList>
            <person name="Sharma R."/>
            <person name="Thines M."/>
        </authorList>
    </citation>
    <scope>NUCLEOTIDE SEQUENCE [LARGE SCALE GENOMIC DNA]</scope>
</reference>
<feature type="transmembrane region" description="Helical" evidence="6">
    <location>
        <begin position="35"/>
        <end position="54"/>
    </location>
</feature>
<dbReference type="PANTHER" id="PTHR45649">
    <property type="entry name" value="AMINO-ACID PERMEASE BAT1"/>
    <property type="match status" value="1"/>
</dbReference>
<dbReference type="AlphaFoldDB" id="A0A1W5D780"/>
<keyword evidence="3 6" id="KW-0812">Transmembrane</keyword>
<evidence type="ECO:0000256" key="5">
    <source>
        <dbReference type="ARBA" id="ARBA00023136"/>
    </source>
</evidence>
<evidence type="ECO:0000313" key="7">
    <source>
        <dbReference type="EMBL" id="SLM38792.1"/>
    </source>
</evidence>
<protein>
    <submittedName>
        <fullName evidence="7">Gaba permease</fullName>
    </submittedName>
</protein>
<keyword evidence="5 6" id="KW-0472">Membrane</keyword>
<evidence type="ECO:0000256" key="1">
    <source>
        <dbReference type="ARBA" id="ARBA00004141"/>
    </source>
</evidence>
<dbReference type="Proteomes" id="UP000192927">
    <property type="component" value="Unassembled WGS sequence"/>
</dbReference>
<dbReference type="GO" id="GO:0016020">
    <property type="term" value="C:membrane"/>
    <property type="evidence" value="ECO:0007669"/>
    <property type="project" value="UniProtKB-SubCell"/>
</dbReference>
<proteinExistence type="predicted"/>
<evidence type="ECO:0000256" key="3">
    <source>
        <dbReference type="ARBA" id="ARBA00022692"/>
    </source>
</evidence>
<organism evidence="7 8">
    <name type="scientific">Lasallia pustulata</name>
    <dbReference type="NCBI Taxonomy" id="136370"/>
    <lineage>
        <taxon>Eukaryota</taxon>
        <taxon>Fungi</taxon>
        <taxon>Dikarya</taxon>
        <taxon>Ascomycota</taxon>
        <taxon>Pezizomycotina</taxon>
        <taxon>Lecanoromycetes</taxon>
        <taxon>OSLEUM clade</taxon>
        <taxon>Umbilicariomycetidae</taxon>
        <taxon>Umbilicariales</taxon>
        <taxon>Umbilicariaceae</taxon>
        <taxon>Lasallia</taxon>
    </lineage>
</organism>
<comment type="subcellular location">
    <subcellularLocation>
        <location evidence="1">Membrane</location>
        <topology evidence="1">Multi-pass membrane protein</topology>
    </subcellularLocation>
</comment>
<evidence type="ECO:0000256" key="6">
    <source>
        <dbReference type="SAM" id="Phobius"/>
    </source>
</evidence>
<keyword evidence="2" id="KW-0813">Transport</keyword>
<evidence type="ECO:0000256" key="2">
    <source>
        <dbReference type="ARBA" id="ARBA00022448"/>
    </source>
</evidence>
<dbReference type="PANTHER" id="PTHR45649:SF4">
    <property type="entry name" value="TRANSPORTER, PUTATIVE (EUROFUNG)-RELATED"/>
    <property type="match status" value="1"/>
</dbReference>
<name>A0A1W5D780_9LECA</name>
<keyword evidence="4 6" id="KW-1133">Transmembrane helix</keyword>
<evidence type="ECO:0000256" key="4">
    <source>
        <dbReference type="ARBA" id="ARBA00022989"/>
    </source>
</evidence>
<keyword evidence="8" id="KW-1185">Reference proteome</keyword>
<dbReference type="Gene3D" id="1.20.1740.10">
    <property type="entry name" value="Amino acid/polyamine transporter I"/>
    <property type="match status" value="1"/>
</dbReference>